<dbReference type="AlphaFoldDB" id="A0A3P6P2Q6"/>
<keyword evidence="1" id="KW-1133">Transmembrane helix</keyword>
<evidence type="ECO:0000256" key="1">
    <source>
        <dbReference type="SAM" id="Phobius"/>
    </source>
</evidence>
<keyword evidence="1" id="KW-0812">Transmembrane</keyword>
<reference evidence="2 3" key="1">
    <citation type="submission" date="2018-11" db="EMBL/GenBank/DDBJ databases">
        <authorList>
            <consortium name="Pathogen Informatics"/>
        </authorList>
    </citation>
    <scope>NUCLEOTIDE SEQUENCE [LARGE SCALE GENOMIC DNA]</scope>
</reference>
<proteinExistence type="predicted"/>
<keyword evidence="1" id="KW-0472">Membrane</keyword>
<keyword evidence="3" id="KW-1185">Reference proteome</keyword>
<dbReference type="OrthoDB" id="166375at2759"/>
<accession>A0A3P6P2Q6</accession>
<dbReference type="EMBL" id="UYRR01010437">
    <property type="protein sequence ID" value="VDK25420.1"/>
    <property type="molecule type" value="Genomic_DNA"/>
</dbReference>
<gene>
    <name evidence="2" type="ORF">ASIM_LOCUS5380</name>
</gene>
<evidence type="ECO:0000313" key="2">
    <source>
        <dbReference type="EMBL" id="VDK25420.1"/>
    </source>
</evidence>
<evidence type="ECO:0000313" key="3">
    <source>
        <dbReference type="Proteomes" id="UP000267096"/>
    </source>
</evidence>
<organism evidence="2 3">
    <name type="scientific">Anisakis simplex</name>
    <name type="common">Herring worm</name>
    <dbReference type="NCBI Taxonomy" id="6269"/>
    <lineage>
        <taxon>Eukaryota</taxon>
        <taxon>Metazoa</taxon>
        <taxon>Ecdysozoa</taxon>
        <taxon>Nematoda</taxon>
        <taxon>Chromadorea</taxon>
        <taxon>Rhabditida</taxon>
        <taxon>Spirurina</taxon>
        <taxon>Ascaridomorpha</taxon>
        <taxon>Ascaridoidea</taxon>
        <taxon>Anisakidae</taxon>
        <taxon>Anisakis</taxon>
        <taxon>Anisakis simplex complex</taxon>
    </lineage>
</organism>
<feature type="transmembrane region" description="Helical" evidence="1">
    <location>
        <begin position="45"/>
        <end position="64"/>
    </location>
</feature>
<dbReference type="Proteomes" id="UP000267096">
    <property type="component" value="Unassembled WGS sequence"/>
</dbReference>
<sequence length="65" mass="8050">MNYRYTDEDIDKMVKEKARFKRGPLNYAIEKGQLMKMKVSLSMSFHFLMYFVFQQSFSRLFFFFH</sequence>
<name>A0A3P6P2Q6_ANISI</name>
<protein>
    <submittedName>
        <fullName evidence="2">Uncharacterized protein</fullName>
    </submittedName>
</protein>